<gene>
    <name evidence="1" type="ORF">SLEP1_g35681</name>
</gene>
<protein>
    <submittedName>
        <fullName evidence="1">Uncharacterized protein</fullName>
    </submittedName>
</protein>
<sequence length="137" mass="15705">MPSHTNTAPVRKCDKPFIIDNFQYHPHSFNQDLQFQIGQDQRLTSIPSLRHFDTARHNIKLIFSNFTTHFNYGEAFGDGIQKMREQLSCLSRCVARAGEVLAHSEEDRGQSNDILDKVGEVHMRVLGENQDLELGFC</sequence>
<organism evidence="1 2">
    <name type="scientific">Rubroshorea leprosula</name>
    <dbReference type="NCBI Taxonomy" id="152421"/>
    <lineage>
        <taxon>Eukaryota</taxon>
        <taxon>Viridiplantae</taxon>
        <taxon>Streptophyta</taxon>
        <taxon>Embryophyta</taxon>
        <taxon>Tracheophyta</taxon>
        <taxon>Spermatophyta</taxon>
        <taxon>Magnoliopsida</taxon>
        <taxon>eudicotyledons</taxon>
        <taxon>Gunneridae</taxon>
        <taxon>Pentapetalae</taxon>
        <taxon>rosids</taxon>
        <taxon>malvids</taxon>
        <taxon>Malvales</taxon>
        <taxon>Dipterocarpaceae</taxon>
        <taxon>Rubroshorea</taxon>
    </lineage>
</organism>
<proteinExistence type="predicted"/>
<comment type="caution">
    <text evidence="1">The sequence shown here is derived from an EMBL/GenBank/DDBJ whole genome shotgun (WGS) entry which is preliminary data.</text>
</comment>
<dbReference type="Proteomes" id="UP001054252">
    <property type="component" value="Unassembled WGS sequence"/>
</dbReference>
<name>A0AAV5KP38_9ROSI</name>
<keyword evidence="2" id="KW-1185">Reference proteome</keyword>
<dbReference type="AlphaFoldDB" id="A0AAV5KP38"/>
<evidence type="ECO:0000313" key="2">
    <source>
        <dbReference type="Proteomes" id="UP001054252"/>
    </source>
</evidence>
<dbReference type="EMBL" id="BPVZ01000072">
    <property type="protein sequence ID" value="GKV26358.1"/>
    <property type="molecule type" value="Genomic_DNA"/>
</dbReference>
<accession>A0AAV5KP38</accession>
<evidence type="ECO:0000313" key="1">
    <source>
        <dbReference type="EMBL" id="GKV26358.1"/>
    </source>
</evidence>
<reference evidence="1 2" key="1">
    <citation type="journal article" date="2021" name="Commun. Biol.">
        <title>The genome of Shorea leprosula (Dipterocarpaceae) highlights the ecological relevance of drought in aseasonal tropical rainforests.</title>
        <authorList>
            <person name="Ng K.K.S."/>
            <person name="Kobayashi M.J."/>
            <person name="Fawcett J.A."/>
            <person name="Hatakeyama M."/>
            <person name="Paape T."/>
            <person name="Ng C.H."/>
            <person name="Ang C.C."/>
            <person name="Tnah L.H."/>
            <person name="Lee C.T."/>
            <person name="Nishiyama T."/>
            <person name="Sese J."/>
            <person name="O'Brien M.J."/>
            <person name="Copetti D."/>
            <person name="Mohd Noor M.I."/>
            <person name="Ong R.C."/>
            <person name="Putra M."/>
            <person name="Sireger I.Z."/>
            <person name="Indrioko S."/>
            <person name="Kosugi Y."/>
            <person name="Izuno A."/>
            <person name="Isagi Y."/>
            <person name="Lee S.L."/>
            <person name="Shimizu K.K."/>
        </authorList>
    </citation>
    <scope>NUCLEOTIDE SEQUENCE [LARGE SCALE GENOMIC DNA]</scope>
    <source>
        <strain evidence="1">214</strain>
    </source>
</reference>